<dbReference type="PROSITE" id="PS50113">
    <property type="entry name" value="PAC"/>
    <property type="match status" value="1"/>
</dbReference>
<dbReference type="RefSeq" id="WP_345591371.1">
    <property type="nucleotide sequence ID" value="NZ_BAABJG010000027.1"/>
</dbReference>
<dbReference type="InterPro" id="IPR043128">
    <property type="entry name" value="Rev_trsase/Diguanyl_cyclase"/>
</dbReference>
<dbReference type="InterPro" id="IPR001610">
    <property type="entry name" value="PAC"/>
</dbReference>
<dbReference type="Pfam" id="PF08448">
    <property type="entry name" value="PAS_4"/>
    <property type="match status" value="1"/>
</dbReference>
<dbReference type="InterPro" id="IPR029787">
    <property type="entry name" value="Nucleotide_cyclase"/>
</dbReference>
<dbReference type="EC" id="2.7.7.65" evidence="4"/>
<dbReference type="SUPFAM" id="SSF55785">
    <property type="entry name" value="PYP-like sensor domain (PAS domain)"/>
    <property type="match status" value="2"/>
</dbReference>
<dbReference type="SUPFAM" id="SSF55073">
    <property type="entry name" value="Nucleotide cyclase"/>
    <property type="match status" value="1"/>
</dbReference>
<dbReference type="GO" id="GO:0052621">
    <property type="term" value="F:diguanylate cyclase activity"/>
    <property type="evidence" value="ECO:0007669"/>
    <property type="project" value="UniProtKB-EC"/>
</dbReference>
<dbReference type="SMART" id="SM00091">
    <property type="entry name" value="PAS"/>
    <property type="match status" value="2"/>
</dbReference>
<keyword evidence="4" id="KW-0808">Transferase</keyword>
<feature type="domain" description="PAS" evidence="1">
    <location>
        <begin position="23"/>
        <end position="67"/>
    </location>
</feature>
<evidence type="ECO:0000259" key="3">
    <source>
        <dbReference type="PROSITE" id="PS50887"/>
    </source>
</evidence>
<dbReference type="PANTHER" id="PTHR45138:SF9">
    <property type="entry name" value="DIGUANYLATE CYCLASE DGCM-RELATED"/>
    <property type="match status" value="1"/>
</dbReference>
<proteinExistence type="predicted"/>
<name>A0ABW3UHN7_9BACL</name>
<protein>
    <submittedName>
        <fullName evidence="4">Diguanylate cyclase domain-containing protein</fullName>
        <ecNumber evidence="4">2.7.7.65</ecNumber>
    </submittedName>
</protein>
<comment type="caution">
    <text evidence="4">The sequence shown here is derived from an EMBL/GenBank/DDBJ whole genome shotgun (WGS) entry which is preliminary data.</text>
</comment>
<feature type="domain" description="PAS" evidence="1">
    <location>
        <begin position="140"/>
        <end position="195"/>
    </location>
</feature>
<dbReference type="NCBIfam" id="TIGR00254">
    <property type="entry name" value="GGDEF"/>
    <property type="match status" value="1"/>
</dbReference>
<dbReference type="CDD" id="cd00130">
    <property type="entry name" value="PAS"/>
    <property type="match status" value="2"/>
</dbReference>
<dbReference type="SMART" id="SM00267">
    <property type="entry name" value="GGDEF"/>
    <property type="match status" value="1"/>
</dbReference>
<dbReference type="NCBIfam" id="TIGR00229">
    <property type="entry name" value="sensory_box"/>
    <property type="match status" value="2"/>
</dbReference>
<keyword evidence="4" id="KW-0548">Nucleotidyltransferase</keyword>
<dbReference type="InterPro" id="IPR050469">
    <property type="entry name" value="Diguanylate_Cyclase"/>
</dbReference>
<dbReference type="InterPro" id="IPR035965">
    <property type="entry name" value="PAS-like_dom_sf"/>
</dbReference>
<feature type="domain" description="GGDEF" evidence="3">
    <location>
        <begin position="304"/>
        <end position="441"/>
    </location>
</feature>
<organism evidence="4 5">
    <name type="scientific">Paenibacillus vulneris</name>
    <dbReference type="NCBI Taxonomy" id="1133364"/>
    <lineage>
        <taxon>Bacteria</taxon>
        <taxon>Bacillati</taxon>
        <taxon>Bacillota</taxon>
        <taxon>Bacilli</taxon>
        <taxon>Bacillales</taxon>
        <taxon>Paenibacillaceae</taxon>
        <taxon>Paenibacillus</taxon>
    </lineage>
</organism>
<evidence type="ECO:0000313" key="4">
    <source>
        <dbReference type="EMBL" id="MFD1219019.1"/>
    </source>
</evidence>
<dbReference type="InterPro" id="IPR000160">
    <property type="entry name" value="GGDEF_dom"/>
</dbReference>
<dbReference type="PANTHER" id="PTHR45138">
    <property type="entry name" value="REGULATORY COMPONENTS OF SENSORY TRANSDUCTION SYSTEM"/>
    <property type="match status" value="1"/>
</dbReference>
<dbReference type="PROSITE" id="PS50112">
    <property type="entry name" value="PAS"/>
    <property type="match status" value="2"/>
</dbReference>
<dbReference type="EMBL" id="JBHTLU010000007">
    <property type="protein sequence ID" value="MFD1219019.1"/>
    <property type="molecule type" value="Genomic_DNA"/>
</dbReference>
<dbReference type="Gene3D" id="3.30.450.20">
    <property type="entry name" value="PAS domain"/>
    <property type="match status" value="2"/>
</dbReference>
<sequence>MLEPLKEVEEQQSYSISEMNPTSSPFLSEILENISDGIFSLDSYGRFIYLNSAAEHLLERSRSDLLGASFWTCFPDAAGTPLYDYYLAALTTQTPQTFEWWFSPLGKWFDVRTYPGKNLFTINLRNITMQKNNEAALRESEEMFRMITENSTDMISRIAMNGTFLYVSPASRTLLGYEPDALVGSSVFDMLHPDDLQFTDGHKEPSLTDLRIDLSAYRICKKDGTYIWFETTARPILDKRGLNKEVITVSRDITARKHVENQLRETNELLQRISTVDALTGVANRRGFDECLLKEWKQGSRMSTPLSLILVDIDFFKRYNDSYGHIEGDICLQRVAESLRKAAKRPGDFIARYGGEEFVILLPSTDAAGARTVAEHLRQQVELLQIPHTRSEHSPYITISSGTATMIPSRDMDPSELFLRADKALYQAKQEGRNVVRLYHRDE</sequence>
<dbReference type="InterPro" id="IPR000700">
    <property type="entry name" value="PAS-assoc_C"/>
</dbReference>
<dbReference type="SMART" id="SM00086">
    <property type="entry name" value="PAC"/>
    <property type="match status" value="1"/>
</dbReference>
<dbReference type="PROSITE" id="PS50887">
    <property type="entry name" value="GGDEF"/>
    <property type="match status" value="1"/>
</dbReference>
<evidence type="ECO:0000259" key="2">
    <source>
        <dbReference type="PROSITE" id="PS50113"/>
    </source>
</evidence>
<dbReference type="Pfam" id="PF00990">
    <property type="entry name" value="GGDEF"/>
    <property type="match status" value="1"/>
</dbReference>
<dbReference type="InterPro" id="IPR013655">
    <property type="entry name" value="PAS_fold_3"/>
</dbReference>
<dbReference type="Proteomes" id="UP001597180">
    <property type="component" value="Unassembled WGS sequence"/>
</dbReference>
<accession>A0ABW3UHN7</accession>
<gene>
    <name evidence="4" type="ORF">ACFQ4B_02700</name>
</gene>
<reference evidence="5" key="1">
    <citation type="journal article" date="2019" name="Int. J. Syst. Evol. Microbiol.">
        <title>The Global Catalogue of Microorganisms (GCM) 10K type strain sequencing project: providing services to taxonomists for standard genome sequencing and annotation.</title>
        <authorList>
            <consortium name="The Broad Institute Genomics Platform"/>
            <consortium name="The Broad Institute Genome Sequencing Center for Infectious Disease"/>
            <person name="Wu L."/>
            <person name="Ma J."/>
        </authorList>
    </citation>
    <scope>NUCLEOTIDE SEQUENCE [LARGE SCALE GENOMIC DNA]</scope>
    <source>
        <strain evidence="5">CCUG 53270</strain>
    </source>
</reference>
<dbReference type="CDD" id="cd01949">
    <property type="entry name" value="GGDEF"/>
    <property type="match status" value="1"/>
</dbReference>
<feature type="domain" description="PAC" evidence="2">
    <location>
        <begin position="210"/>
        <end position="265"/>
    </location>
</feature>
<evidence type="ECO:0000259" key="1">
    <source>
        <dbReference type="PROSITE" id="PS50112"/>
    </source>
</evidence>
<dbReference type="InterPro" id="IPR013656">
    <property type="entry name" value="PAS_4"/>
</dbReference>
<dbReference type="Gene3D" id="3.30.70.270">
    <property type="match status" value="1"/>
</dbReference>
<evidence type="ECO:0000313" key="5">
    <source>
        <dbReference type="Proteomes" id="UP001597180"/>
    </source>
</evidence>
<dbReference type="InterPro" id="IPR000014">
    <property type="entry name" value="PAS"/>
</dbReference>
<keyword evidence="5" id="KW-1185">Reference proteome</keyword>
<dbReference type="Pfam" id="PF08447">
    <property type="entry name" value="PAS_3"/>
    <property type="match status" value="1"/>
</dbReference>